<dbReference type="PANTHER" id="PTHR11177">
    <property type="entry name" value="CHITINASE"/>
    <property type="match status" value="1"/>
</dbReference>
<dbReference type="PANTHER" id="PTHR11177:SF360">
    <property type="entry name" value="CHITINASE 4-RELATED"/>
    <property type="match status" value="1"/>
</dbReference>
<dbReference type="InterPro" id="IPR001223">
    <property type="entry name" value="Glyco_hydro18_cat"/>
</dbReference>
<feature type="chain" id="PRO_5043923225" description="GH18 domain-containing protein" evidence="1">
    <location>
        <begin position="20"/>
        <end position="392"/>
    </location>
</feature>
<comment type="caution">
    <text evidence="3">The sequence shown here is derived from an EMBL/GenBank/DDBJ whole genome shotgun (WGS) entry which is preliminary data.</text>
</comment>
<dbReference type="AlphaFoldDB" id="A0AAW0SJK5"/>
<evidence type="ECO:0000313" key="3">
    <source>
        <dbReference type="EMBL" id="KAK8374961.1"/>
    </source>
</evidence>
<evidence type="ECO:0000259" key="2">
    <source>
        <dbReference type="PROSITE" id="PS51910"/>
    </source>
</evidence>
<dbReference type="GO" id="GO:0005576">
    <property type="term" value="C:extracellular region"/>
    <property type="evidence" value="ECO:0007669"/>
    <property type="project" value="TreeGrafter"/>
</dbReference>
<dbReference type="InterPro" id="IPR011583">
    <property type="entry name" value="Chitinase_II/V-like_cat"/>
</dbReference>
<accession>A0AAW0SJK5</accession>
<sequence>MWKTLLLTVVALALPVTEGAVLCYYESWAIYRMGEGKVTVDDLDPFACTHYLYAFAGINPDNTIKVNDPWADLCTGGGLCGYKKFTDMKNKNAGLLTLLSVGGWNVGSPAFSVMAATAATRSVFIMSAISTLRAHNFDGLDVSWTYPTLNGGAPQDKDNFVNLLRELEVAMTSDGMVLTISVAPTMEIASQAYHIPSISQYVHFVSVMTYNFHGPWDPYTHHHSALYPFINDTGNNLYLNANEAIRYWLISGMPAHKMMLGVPMFGRCWTLNGVTNTGYYAPASQAGPPGPWTSQWGYMSFAEICKAQKANGWTIAKEIGCNEPYTYHLSSRIWCSYEDTESVTIKATFAANEGLAGLMVWSINDDDAHGYYTGSKFNLTWTLSNTFNAATN</sequence>
<dbReference type="Proteomes" id="UP001487740">
    <property type="component" value="Unassembled WGS sequence"/>
</dbReference>
<name>A0AAW0SJK5_SCYPA</name>
<dbReference type="GO" id="GO:0005975">
    <property type="term" value="P:carbohydrate metabolic process"/>
    <property type="evidence" value="ECO:0007669"/>
    <property type="project" value="InterPro"/>
</dbReference>
<feature type="domain" description="GH18" evidence="2">
    <location>
        <begin position="19"/>
        <end position="390"/>
    </location>
</feature>
<protein>
    <recommendedName>
        <fullName evidence="2">GH18 domain-containing protein</fullName>
    </recommendedName>
</protein>
<feature type="signal peptide" evidence="1">
    <location>
        <begin position="1"/>
        <end position="19"/>
    </location>
</feature>
<reference evidence="3 4" key="1">
    <citation type="submission" date="2023-03" db="EMBL/GenBank/DDBJ databases">
        <title>High-quality genome of Scylla paramamosain provides insights in environmental adaptation.</title>
        <authorList>
            <person name="Zhang L."/>
        </authorList>
    </citation>
    <scope>NUCLEOTIDE SEQUENCE [LARGE SCALE GENOMIC DNA]</scope>
    <source>
        <strain evidence="3">LZ_2023a</strain>
        <tissue evidence="3">Muscle</tissue>
    </source>
</reference>
<dbReference type="Pfam" id="PF00704">
    <property type="entry name" value="Glyco_hydro_18"/>
    <property type="match status" value="1"/>
</dbReference>
<dbReference type="SUPFAM" id="SSF54556">
    <property type="entry name" value="Chitinase insertion domain"/>
    <property type="match status" value="1"/>
</dbReference>
<dbReference type="InterPro" id="IPR029070">
    <property type="entry name" value="Chitinase_insertion_sf"/>
</dbReference>
<dbReference type="InterPro" id="IPR017853">
    <property type="entry name" value="GH"/>
</dbReference>
<gene>
    <name evidence="3" type="ORF">O3P69_011312</name>
</gene>
<keyword evidence="4" id="KW-1185">Reference proteome</keyword>
<dbReference type="SMART" id="SM00636">
    <property type="entry name" value="Glyco_18"/>
    <property type="match status" value="1"/>
</dbReference>
<dbReference type="Gene3D" id="3.20.20.80">
    <property type="entry name" value="Glycosidases"/>
    <property type="match status" value="1"/>
</dbReference>
<dbReference type="InterPro" id="IPR050314">
    <property type="entry name" value="Glycosyl_Hydrlase_18"/>
</dbReference>
<dbReference type="GO" id="GO:0004568">
    <property type="term" value="F:chitinase activity"/>
    <property type="evidence" value="ECO:0007669"/>
    <property type="project" value="TreeGrafter"/>
</dbReference>
<dbReference type="PROSITE" id="PS51910">
    <property type="entry name" value="GH18_2"/>
    <property type="match status" value="1"/>
</dbReference>
<evidence type="ECO:0000313" key="4">
    <source>
        <dbReference type="Proteomes" id="UP001487740"/>
    </source>
</evidence>
<proteinExistence type="predicted"/>
<dbReference type="GO" id="GO:0006032">
    <property type="term" value="P:chitin catabolic process"/>
    <property type="evidence" value="ECO:0007669"/>
    <property type="project" value="TreeGrafter"/>
</dbReference>
<dbReference type="Gene3D" id="3.10.50.10">
    <property type="match status" value="1"/>
</dbReference>
<dbReference type="GO" id="GO:0008061">
    <property type="term" value="F:chitin binding"/>
    <property type="evidence" value="ECO:0007669"/>
    <property type="project" value="InterPro"/>
</dbReference>
<keyword evidence="1" id="KW-0732">Signal</keyword>
<dbReference type="SUPFAM" id="SSF51445">
    <property type="entry name" value="(Trans)glycosidases"/>
    <property type="match status" value="1"/>
</dbReference>
<organism evidence="3 4">
    <name type="scientific">Scylla paramamosain</name>
    <name type="common">Mud crab</name>
    <dbReference type="NCBI Taxonomy" id="85552"/>
    <lineage>
        <taxon>Eukaryota</taxon>
        <taxon>Metazoa</taxon>
        <taxon>Ecdysozoa</taxon>
        <taxon>Arthropoda</taxon>
        <taxon>Crustacea</taxon>
        <taxon>Multicrustacea</taxon>
        <taxon>Malacostraca</taxon>
        <taxon>Eumalacostraca</taxon>
        <taxon>Eucarida</taxon>
        <taxon>Decapoda</taxon>
        <taxon>Pleocyemata</taxon>
        <taxon>Brachyura</taxon>
        <taxon>Eubrachyura</taxon>
        <taxon>Portunoidea</taxon>
        <taxon>Portunidae</taxon>
        <taxon>Portuninae</taxon>
        <taxon>Scylla</taxon>
    </lineage>
</organism>
<evidence type="ECO:0000256" key="1">
    <source>
        <dbReference type="SAM" id="SignalP"/>
    </source>
</evidence>
<dbReference type="EMBL" id="JARAKH010000162">
    <property type="protein sequence ID" value="KAK8374961.1"/>
    <property type="molecule type" value="Genomic_DNA"/>
</dbReference>